<feature type="transmembrane region" description="Helical" evidence="2">
    <location>
        <begin position="20"/>
        <end position="43"/>
    </location>
</feature>
<organism evidence="3 4">
    <name type="scientific">Pinctada imbricata</name>
    <name type="common">Atlantic pearl-oyster</name>
    <name type="synonym">Pinctada martensii</name>
    <dbReference type="NCBI Taxonomy" id="66713"/>
    <lineage>
        <taxon>Eukaryota</taxon>
        <taxon>Metazoa</taxon>
        <taxon>Spiralia</taxon>
        <taxon>Lophotrochozoa</taxon>
        <taxon>Mollusca</taxon>
        <taxon>Bivalvia</taxon>
        <taxon>Autobranchia</taxon>
        <taxon>Pteriomorphia</taxon>
        <taxon>Pterioida</taxon>
        <taxon>Pterioidea</taxon>
        <taxon>Pteriidae</taxon>
        <taxon>Pinctada</taxon>
    </lineage>
</organism>
<evidence type="ECO:0008006" key="5">
    <source>
        <dbReference type="Google" id="ProtNLM"/>
    </source>
</evidence>
<keyword evidence="4" id="KW-1185">Reference proteome</keyword>
<comment type="similarity">
    <text evidence="1">Belongs to the apolipoprotein L family.</text>
</comment>
<keyword evidence="2" id="KW-0812">Transmembrane</keyword>
<feature type="transmembrane region" description="Helical" evidence="2">
    <location>
        <begin position="541"/>
        <end position="566"/>
    </location>
</feature>
<dbReference type="GO" id="GO:0006869">
    <property type="term" value="P:lipid transport"/>
    <property type="evidence" value="ECO:0007669"/>
    <property type="project" value="InterPro"/>
</dbReference>
<evidence type="ECO:0000256" key="2">
    <source>
        <dbReference type="SAM" id="Phobius"/>
    </source>
</evidence>
<accession>A0AA88Y974</accession>
<proteinExistence type="inferred from homology"/>
<dbReference type="PANTHER" id="PTHR14096:SF28">
    <property type="entry name" value="APOLIPOPROTEIN L, 1-RELATED"/>
    <property type="match status" value="1"/>
</dbReference>
<dbReference type="GO" id="GO:0042157">
    <property type="term" value="P:lipoprotein metabolic process"/>
    <property type="evidence" value="ECO:0007669"/>
    <property type="project" value="InterPro"/>
</dbReference>
<comment type="caution">
    <text evidence="3">The sequence shown here is derived from an EMBL/GenBank/DDBJ whole genome shotgun (WGS) entry which is preliminary data.</text>
</comment>
<dbReference type="GO" id="GO:0005576">
    <property type="term" value="C:extracellular region"/>
    <property type="evidence" value="ECO:0007669"/>
    <property type="project" value="InterPro"/>
</dbReference>
<feature type="transmembrane region" description="Helical" evidence="2">
    <location>
        <begin position="679"/>
        <end position="704"/>
    </location>
</feature>
<dbReference type="GO" id="GO:0016020">
    <property type="term" value="C:membrane"/>
    <property type="evidence" value="ECO:0007669"/>
    <property type="project" value="TreeGrafter"/>
</dbReference>
<dbReference type="InterPro" id="IPR008405">
    <property type="entry name" value="ApoL"/>
</dbReference>
<name>A0AA88Y974_PINIB</name>
<dbReference type="Pfam" id="PF05461">
    <property type="entry name" value="ApoL"/>
    <property type="match status" value="1"/>
</dbReference>
<feature type="transmembrane region" description="Helical" evidence="2">
    <location>
        <begin position="572"/>
        <end position="592"/>
    </location>
</feature>
<dbReference type="Proteomes" id="UP001186944">
    <property type="component" value="Unassembled WGS sequence"/>
</dbReference>
<dbReference type="EMBL" id="VSWD01000008">
    <property type="protein sequence ID" value="KAK3094674.1"/>
    <property type="molecule type" value="Genomic_DNA"/>
</dbReference>
<dbReference type="AlphaFoldDB" id="A0AA88Y974"/>
<sequence>MIQTNGTDVTAHDEMRIETVIIILWAAGGVLLMILLILLVCILKNNKKSSGICVPRERNVLRIIDRSHMPRDGRDNHGYSNYDDIWTWIPIIRGGGDTCTRAGPDSRVFTTTSSNIITENMQPPPYSVAISTPSEHVPFLWRPLAELPLHQEHVNMESTDDNVLCYLQRVSDWTKITVYLLSADCDGYYSWQATNPTEHSDKRCRYYITILKHGRYFDRVIPKRGCNCQLASPLFDMTQEPQNITNKLVIPKEERHLPMVTFVPSDPCEDDFEDEKRRLPIYSPLSEIRHIGGRFDMKERCIDASSDYTYSLYRCISKEIFGTEKHFYSLVEYVVTEVRSNPEHYGKLYQKEGRSKLKDVFKFDSTIEKENADYYADRIEDGLNLEDLELFAVATFLQTPIFVLIIDDNGTSRWIEYTQTRRIRRPVHLEQRKFQSKCQRKLYFVTMFRTSFGQYHRIVPMNANCNCLLEKPTELEVQIETLYVRQDNDAIQFTTRYREIESRLRAVEIALDKWNRSVITLEAFCEGVIVELEQVRHNVNIASIVGSSVGFIGASLALAGVIAAPFTFGTSLGLTIAGGVIGGAGGLTSVGSKFTEVALNKKPMDQLTRREMVLAERAVELRTCLSNLEESIEKCQDDIKPPSFDELHAIEAQALPGLLRMIKAFTILPVMVLRSASRVAVICATILGPLSAVLDIGIGTFAVYNLVKGSKTSITENLRKVSVFLRSMRIQMQIWRYGTETR</sequence>
<keyword evidence="2" id="KW-0472">Membrane</keyword>
<keyword evidence="2" id="KW-1133">Transmembrane helix</keyword>
<evidence type="ECO:0000256" key="1">
    <source>
        <dbReference type="ARBA" id="ARBA00010090"/>
    </source>
</evidence>
<dbReference type="PANTHER" id="PTHR14096">
    <property type="entry name" value="APOLIPOPROTEIN L"/>
    <property type="match status" value="1"/>
</dbReference>
<dbReference type="GO" id="GO:0008289">
    <property type="term" value="F:lipid binding"/>
    <property type="evidence" value="ECO:0007669"/>
    <property type="project" value="InterPro"/>
</dbReference>
<evidence type="ECO:0000313" key="3">
    <source>
        <dbReference type="EMBL" id="KAK3094674.1"/>
    </source>
</evidence>
<reference evidence="3" key="1">
    <citation type="submission" date="2019-08" db="EMBL/GenBank/DDBJ databases">
        <title>The improved chromosome-level genome for the pearl oyster Pinctada fucata martensii using PacBio sequencing and Hi-C.</title>
        <authorList>
            <person name="Zheng Z."/>
        </authorList>
    </citation>
    <scope>NUCLEOTIDE SEQUENCE</scope>
    <source>
        <strain evidence="3">ZZ-2019</strain>
        <tissue evidence="3">Adductor muscle</tissue>
    </source>
</reference>
<protein>
    <recommendedName>
        <fullName evidence="5">Apolipoprotein L3</fullName>
    </recommendedName>
</protein>
<evidence type="ECO:0000313" key="4">
    <source>
        <dbReference type="Proteomes" id="UP001186944"/>
    </source>
</evidence>
<gene>
    <name evidence="3" type="ORF">FSP39_004800</name>
</gene>